<feature type="domain" description="Peptidase M15A C-terminal" evidence="1">
    <location>
        <begin position="3"/>
        <end position="107"/>
    </location>
</feature>
<name>A0AAJ2QX45_DELAC</name>
<dbReference type="GO" id="GO:0004180">
    <property type="term" value="F:carboxypeptidase activity"/>
    <property type="evidence" value="ECO:0007669"/>
    <property type="project" value="UniProtKB-KW"/>
</dbReference>
<protein>
    <submittedName>
        <fullName evidence="2">D-Ala-D-Ala carboxypeptidase family metallohydrolase</fullName>
    </submittedName>
</protein>
<gene>
    <name evidence="2" type="ORF">SGN30_10325</name>
</gene>
<evidence type="ECO:0000259" key="1">
    <source>
        <dbReference type="Pfam" id="PF08291"/>
    </source>
</evidence>
<dbReference type="RefSeq" id="WP_319073374.1">
    <property type="nucleotide sequence ID" value="NZ_JAWWMZ010000003.1"/>
</dbReference>
<dbReference type="Gene3D" id="3.30.1380.10">
    <property type="match status" value="1"/>
</dbReference>
<evidence type="ECO:0000313" key="3">
    <source>
        <dbReference type="Proteomes" id="UP001287445"/>
    </source>
</evidence>
<organism evidence="2 3">
    <name type="scientific">Delftia acidovorans</name>
    <name type="common">Pseudomonas acidovorans</name>
    <name type="synonym">Comamonas acidovorans</name>
    <dbReference type="NCBI Taxonomy" id="80866"/>
    <lineage>
        <taxon>Bacteria</taxon>
        <taxon>Pseudomonadati</taxon>
        <taxon>Pseudomonadota</taxon>
        <taxon>Betaproteobacteria</taxon>
        <taxon>Burkholderiales</taxon>
        <taxon>Comamonadaceae</taxon>
        <taxon>Delftia</taxon>
    </lineage>
</organism>
<dbReference type="Pfam" id="PF08291">
    <property type="entry name" value="Peptidase_M15_3"/>
    <property type="match status" value="1"/>
</dbReference>
<dbReference type="Proteomes" id="UP001287445">
    <property type="component" value="Unassembled WGS sequence"/>
</dbReference>
<evidence type="ECO:0000313" key="2">
    <source>
        <dbReference type="EMBL" id="MDX4953810.1"/>
    </source>
</evidence>
<dbReference type="InterPro" id="IPR013230">
    <property type="entry name" value="Peptidase_M15A_C"/>
</dbReference>
<dbReference type="InterPro" id="IPR009045">
    <property type="entry name" value="Zn_M74/Hedgehog-like"/>
</dbReference>
<dbReference type="EMBL" id="JAWWMZ010000003">
    <property type="protein sequence ID" value="MDX4953810.1"/>
    <property type="molecule type" value="Genomic_DNA"/>
</dbReference>
<keyword evidence="2" id="KW-0121">Carboxypeptidase</keyword>
<dbReference type="AlphaFoldDB" id="A0AAJ2QX45"/>
<keyword evidence="2" id="KW-0645">Protease</keyword>
<accession>A0AAJ2QX45</accession>
<reference evidence="2" key="1">
    <citation type="submission" date="2023-11" db="EMBL/GenBank/DDBJ databases">
        <title>Identification and selenium tolerance of Delftia acidovorans R3-25.</title>
        <authorList>
            <person name="Zhang S."/>
            <person name="Liu Y."/>
            <person name="Guo Y."/>
        </authorList>
    </citation>
    <scope>NUCLEOTIDE SEQUENCE</scope>
    <source>
        <strain evidence="2">R3-25</strain>
    </source>
</reference>
<sequence length="149" mass="15565">MTPHFSLAELTASATAQRQGLDNTPTPEALHRLALTAAMLERVRAHLGVPIIVTSGYRSRAVNAAVGGVTSSDHAIGAGADIVAPQFGMPYAVAKALAPHVNALGIGQIIYESVGGKRWVHLSTRTPDKPVNRVITVSGKNTLVGIQEV</sequence>
<keyword evidence="2" id="KW-0378">Hydrolase</keyword>
<dbReference type="SUPFAM" id="SSF55166">
    <property type="entry name" value="Hedgehog/DD-peptidase"/>
    <property type="match status" value="1"/>
</dbReference>
<proteinExistence type="predicted"/>
<comment type="caution">
    <text evidence="2">The sequence shown here is derived from an EMBL/GenBank/DDBJ whole genome shotgun (WGS) entry which is preliminary data.</text>
</comment>